<keyword evidence="6 14" id="KW-0813">Transport</keyword>
<evidence type="ECO:0000256" key="12">
    <source>
        <dbReference type="ARBA" id="ARBA00029961"/>
    </source>
</evidence>
<comment type="caution">
    <text evidence="17">The sequence shown here is derived from an EMBL/GenBank/DDBJ whole genome shotgun (WGS) entry which is preliminary data.</text>
</comment>
<keyword evidence="18" id="KW-1185">Reference proteome</keyword>
<dbReference type="PRINTS" id="PR00171">
    <property type="entry name" value="SUGRTRNSPORT"/>
</dbReference>
<dbReference type="GO" id="GO:1990539">
    <property type="term" value="P:fructose import across plasma membrane"/>
    <property type="evidence" value="ECO:0007669"/>
    <property type="project" value="UniProtKB-ARBA"/>
</dbReference>
<dbReference type="GO" id="GO:0042383">
    <property type="term" value="C:sarcolemma"/>
    <property type="evidence" value="ECO:0007669"/>
    <property type="project" value="UniProtKB-SubCell"/>
</dbReference>
<evidence type="ECO:0000256" key="11">
    <source>
        <dbReference type="ARBA" id="ARBA00023136"/>
    </source>
</evidence>
<feature type="transmembrane region" description="Helical" evidence="15">
    <location>
        <begin position="476"/>
        <end position="497"/>
    </location>
</feature>
<organism evidence="17 18">
    <name type="scientific">Asarcornis scutulata</name>
    <dbReference type="NCBI Taxonomy" id="75869"/>
    <lineage>
        <taxon>Eukaryota</taxon>
        <taxon>Metazoa</taxon>
        <taxon>Chordata</taxon>
        <taxon>Craniata</taxon>
        <taxon>Vertebrata</taxon>
        <taxon>Euteleostomi</taxon>
        <taxon>Archelosauria</taxon>
        <taxon>Archosauria</taxon>
        <taxon>Dinosauria</taxon>
        <taxon>Saurischia</taxon>
        <taxon>Theropoda</taxon>
        <taxon>Coelurosauria</taxon>
        <taxon>Aves</taxon>
        <taxon>Neognathae</taxon>
        <taxon>Galloanserae</taxon>
        <taxon>Anseriformes</taxon>
        <taxon>Anatidae</taxon>
        <taxon>Anatinae</taxon>
        <taxon>Asarcornis</taxon>
    </lineage>
</organism>
<comment type="subcellular location">
    <subcellularLocation>
        <location evidence="2">Cell membrane</location>
        <location evidence="2">Sarcolemma</location>
    </subcellularLocation>
    <subcellularLocation>
        <location evidence="3">Cell membrane</location>
        <topology evidence="3">Multi-pass membrane protein</topology>
    </subcellularLocation>
</comment>
<dbReference type="PANTHER" id="PTHR23503:SF32">
    <property type="entry name" value="SOLUTE CARRIER FAMILY 2, FACILITATED GLUCOSE TRANSPORTER MEMBER 5"/>
    <property type="match status" value="1"/>
</dbReference>
<dbReference type="InterPro" id="IPR036259">
    <property type="entry name" value="MFS_trans_sf"/>
</dbReference>
<gene>
    <name evidence="17" type="primary">Slc2a5_0</name>
    <name evidence="17" type="ORF">ASASCU_R01604</name>
</gene>
<keyword evidence="10 15" id="KW-1133">Transmembrane helix</keyword>
<evidence type="ECO:0000256" key="6">
    <source>
        <dbReference type="ARBA" id="ARBA00022448"/>
    </source>
</evidence>
<feature type="transmembrane region" description="Helical" evidence="15">
    <location>
        <begin position="21"/>
        <end position="42"/>
    </location>
</feature>
<dbReference type="InterPro" id="IPR020846">
    <property type="entry name" value="MFS_dom"/>
</dbReference>
<dbReference type="Gene3D" id="1.20.1250.20">
    <property type="entry name" value="MFS general substrate transporter like domains"/>
    <property type="match status" value="1"/>
</dbReference>
<dbReference type="Proteomes" id="UP000525565">
    <property type="component" value="Unassembled WGS sequence"/>
</dbReference>
<dbReference type="NCBIfam" id="TIGR00879">
    <property type="entry name" value="SP"/>
    <property type="match status" value="1"/>
</dbReference>
<comment type="similarity">
    <text evidence="4">Belongs to the major facilitator superfamily. Sugar transporter (TC 2.A.1.1) family. Glucose transporter subfamily.</text>
</comment>
<feature type="transmembrane region" description="Helical" evidence="15">
    <location>
        <begin position="77"/>
        <end position="98"/>
    </location>
</feature>
<feature type="transmembrane region" description="Helical" evidence="15">
    <location>
        <begin position="315"/>
        <end position="337"/>
    </location>
</feature>
<keyword evidence="7" id="KW-1003">Cell membrane</keyword>
<evidence type="ECO:0000256" key="8">
    <source>
        <dbReference type="ARBA" id="ARBA00022597"/>
    </source>
</evidence>
<dbReference type="InterPro" id="IPR005829">
    <property type="entry name" value="Sugar_transporter_CS"/>
</dbReference>
<feature type="domain" description="Major facilitator superfamily (MFS) profile" evidence="16">
    <location>
        <begin position="29"/>
        <end position="501"/>
    </location>
</feature>
<feature type="transmembrane region" description="Helical" evidence="15">
    <location>
        <begin position="353"/>
        <end position="373"/>
    </location>
</feature>
<proteinExistence type="inferred from homology"/>
<evidence type="ECO:0000256" key="15">
    <source>
        <dbReference type="SAM" id="Phobius"/>
    </source>
</evidence>
<name>A0A7K7KWY8_9AVES</name>
<feature type="non-terminal residue" evidence="17">
    <location>
        <position position="548"/>
    </location>
</feature>
<feature type="non-terminal residue" evidence="17">
    <location>
        <position position="1"/>
    </location>
</feature>
<dbReference type="AlphaFoldDB" id="A0A7K7KWY8"/>
<evidence type="ECO:0000256" key="10">
    <source>
        <dbReference type="ARBA" id="ARBA00022989"/>
    </source>
</evidence>
<dbReference type="PROSITE" id="PS50850">
    <property type="entry name" value="MFS"/>
    <property type="match status" value="1"/>
</dbReference>
<evidence type="ECO:0000256" key="5">
    <source>
        <dbReference type="ARBA" id="ARBA00015973"/>
    </source>
</evidence>
<feature type="transmembrane region" description="Helical" evidence="15">
    <location>
        <begin position="447"/>
        <end position="470"/>
    </location>
</feature>
<dbReference type="PANTHER" id="PTHR23503">
    <property type="entry name" value="SOLUTE CARRIER FAMILY 2"/>
    <property type="match status" value="1"/>
</dbReference>
<feature type="transmembrane region" description="Helical" evidence="15">
    <location>
        <begin position="110"/>
        <end position="130"/>
    </location>
</feature>
<evidence type="ECO:0000256" key="4">
    <source>
        <dbReference type="ARBA" id="ARBA00007004"/>
    </source>
</evidence>
<evidence type="ECO:0000313" key="17">
    <source>
        <dbReference type="EMBL" id="NWZ23053.1"/>
    </source>
</evidence>
<dbReference type="PROSITE" id="PS00217">
    <property type="entry name" value="SUGAR_TRANSPORT_2"/>
    <property type="match status" value="1"/>
</dbReference>
<sequence>MEPNKDKQESSDSEEGTKGKMTLSLALVTLISAFGSSFQYGYNVSVINSPAPYMQDFYNQTYTDRHGVFMDKNFQTLLWSLTVSMYPLGGFFGSLMVGPLVNNCGRKGTLLINNLFSIAAAILMGTSEIAKTFEVIILSRVIMGIYAGLASNVVPMFLGEMAPKNLRGAIGVVPQLFITIGILIAQILGLNSILGNAEGKILAWEVFCGLCWGKIPPSHHHLVTFVAGWPVLLGLTGIPSVIQLLTLPFFPESPRYLLIQKGNEEQARQALQRLRGWDDVDDEIEEMRLEDQSEKEEGQMSVLTLCTFRGLRWQLISIVVMMMGQQLSGVNAVFYYADRIFQSAGVETNNVQYVTVSIGAINVVMTCLAVFIVESLGRRILLLAGFGLCCGSCAVLTLALNLQNTVSWMSYLSIVCVILYIIGHAIGASPIPFVMITEMFLQSSRPAAFMVGGSVHWLCNFAVGLLFLYMEAGLGAYSFLIFCAICLVTMVYIFFVVPETKNKTFMEINKIMAKRNKVEIQTEKEELMDIHTIQAGQAEKKEISNSDL</sequence>
<dbReference type="InterPro" id="IPR045263">
    <property type="entry name" value="GLUT"/>
</dbReference>
<dbReference type="InterPro" id="IPR003663">
    <property type="entry name" value="Sugar/inositol_transpt"/>
</dbReference>
<evidence type="ECO:0000256" key="1">
    <source>
        <dbReference type="ARBA" id="ARBA00000590"/>
    </source>
</evidence>
<feature type="transmembrane region" description="Helical" evidence="15">
    <location>
        <begin position="380"/>
        <end position="402"/>
    </location>
</feature>
<evidence type="ECO:0000256" key="13">
    <source>
        <dbReference type="ARBA" id="ARBA00031099"/>
    </source>
</evidence>
<evidence type="ECO:0000256" key="14">
    <source>
        <dbReference type="RuleBase" id="RU003346"/>
    </source>
</evidence>
<accession>A0A7K7KWY8</accession>
<dbReference type="FunFam" id="1.20.1250.20:FF:001511">
    <property type="entry name" value="Solute carrier family 2, facilitated glucose transporter member 5"/>
    <property type="match status" value="2"/>
</dbReference>
<feature type="transmembrane region" description="Helical" evidence="15">
    <location>
        <begin position="227"/>
        <end position="250"/>
    </location>
</feature>
<feature type="transmembrane region" description="Helical" evidence="15">
    <location>
        <begin position="136"/>
        <end position="158"/>
    </location>
</feature>
<dbReference type="GO" id="GO:0070837">
    <property type="term" value="P:dehydroascorbic acid transport"/>
    <property type="evidence" value="ECO:0007669"/>
    <property type="project" value="TreeGrafter"/>
</dbReference>
<dbReference type="Pfam" id="PF00083">
    <property type="entry name" value="Sugar_tr"/>
    <property type="match status" value="1"/>
</dbReference>
<dbReference type="EMBL" id="VZSO01000078">
    <property type="protein sequence ID" value="NWZ23053.1"/>
    <property type="molecule type" value="Genomic_DNA"/>
</dbReference>
<keyword evidence="9 15" id="KW-0812">Transmembrane</keyword>
<comment type="catalytic activity">
    <reaction evidence="1">
        <text>D-fructose(out) = D-fructose(in)</text>
        <dbReference type="Rhea" id="RHEA:60372"/>
        <dbReference type="ChEBI" id="CHEBI:37721"/>
    </reaction>
</comment>
<dbReference type="CDD" id="cd17432">
    <property type="entry name" value="MFS_GLUT_Class2"/>
    <property type="match status" value="1"/>
</dbReference>
<evidence type="ECO:0000313" key="18">
    <source>
        <dbReference type="Proteomes" id="UP000525565"/>
    </source>
</evidence>
<keyword evidence="8" id="KW-0762">Sugar transport</keyword>
<feature type="transmembrane region" description="Helical" evidence="15">
    <location>
        <begin position="408"/>
        <end position="435"/>
    </location>
</feature>
<protein>
    <recommendedName>
        <fullName evidence="5">Solute carrier family 2, facilitated glucose transporter member 5</fullName>
    </recommendedName>
    <alternativeName>
        <fullName evidence="13">Fructose transporter</fullName>
    </alternativeName>
    <alternativeName>
        <fullName evidence="12">Glucose transporter type 5, small intestine</fullName>
    </alternativeName>
</protein>
<dbReference type="SUPFAM" id="SSF103473">
    <property type="entry name" value="MFS general substrate transporter"/>
    <property type="match status" value="1"/>
</dbReference>
<reference evidence="17 18" key="1">
    <citation type="submission" date="2019-09" db="EMBL/GenBank/DDBJ databases">
        <title>Bird 10,000 Genomes (B10K) Project - Family phase.</title>
        <authorList>
            <person name="Zhang G."/>
        </authorList>
    </citation>
    <scope>NUCLEOTIDE SEQUENCE [LARGE SCALE GENOMIC DNA]</scope>
    <source>
        <strain evidence="17">OUT-0051</strain>
        <tissue evidence="17">Kidney</tissue>
    </source>
</reference>
<evidence type="ECO:0000256" key="3">
    <source>
        <dbReference type="ARBA" id="ARBA00004651"/>
    </source>
</evidence>
<feature type="transmembrane region" description="Helical" evidence="15">
    <location>
        <begin position="170"/>
        <end position="194"/>
    </location>
</feature>
<dbReference type="PROSITE" id="PS00216">
    <property type="entry name" value="SUGAR_TRANSPORT_1"/>
    <property type="match status" value="1"/>
</dbReference>
<dbReference type="GO" id="GO:0055056">
    <property type="term" value="F:D-glucose transmembrane transporter activity"/>
    <property type="evidence" value="ECO:0007669"/>
    <property type="project" value="TreeGrafter"/>
</dbReference>
<evidence type="ECO:0000256" key="7">
    <source>
        <dbReference type="ARBA" id="ARBA00022475"/>
    </source>
</evidence>
<evidence type="ECO:0000259" key="16">
    <source>
        <dbReference type="PROSITE" id="PS50850"/>
    </source>
</evidence>
<evidence type="ECO:0000256" key="9">
    <source>
        <dbReference type="ARBA" id="ARBA00022692"/>
    </source>
</evidence>
<dbReference type="GO" id="GO:0005353">
    <property type="term" value="F:fructose transmembrane transporter activity"/>
    <property type="evidence" value="ECO:0007669"/>
    <property type="project" value="UniProtKB-ARBA"/>
</dbReference>
<keyword evidence="11 15" id="KW-0472">Membrane</keyword>
<dbReference type="InterPro" id="IPR005828">
    <property type="entry name" value="MFS_sugar_transport-like"/>
</dbReference>
<evidence type="ECO:0000256" key="2">
    <source>
        <dbReference type="ARBA" id="ARBA00004135"/>
    </source>
</evidence>
<dbReference type="GO" id="GO:0046323">
    <property type="term" value="P:D-glucose import"/>
    <property type="evidence" value="ECO:0007669"/>
    <property type="project" value="TreeGrafter"/>
</dbReference>